<dbReference type="PANTHER" id="PTHR30426">
    <property type="entry name" value="4-HYDROXY-3-METHYLBUT-2-ENYL DIPHOSPHATE REDUCTASE"/>
    <property type="match status" value="1"/>
</dbReference>
<gene>
    <name evidence="5 6" type="primary">ispH</name>
    <name evidence="6" type="ORF">MOX91_04840</name>
</gene>
<feature type="binding site" evidence="5">
    <location>
        <position position="84"/>
    </location>
    <ligand>
        <name>isopentenyl diphosphate</name>
        <dbReference type="ChEBI" id="CHEBI:128769"/>
    </ligand>
</feature>
<dbReference type="CDD" id="cd13944">
    <property type="entry name" value="lytB_ispH"/>
    <property type="match status" value="1"/>
</dbReference>
<comment type="catalytic activity">
    <reaction evidence="5">
        <text>isopentenyl diphosphate + 2 oxidized [2Fe-2S]-[ferredoxin] + H2O = (2E)-4-hydroxy-3-methylbut-2-enyl diphosphate + 2 reduced [2Fe-2S]-[ferredoxin] + 2 H(+)</text>
        <dbReference type="Rhea" id="RHEA:24488"/>
        <dbReference type="Rhea" id="RHEA-COMP:10000"/>
        <dbReference type="Rhea" id="RHEA-COMP:10001"/>
        <dbReference type="ChEBI" id="CHEBI:15377"/>
        <dbReference type="ChEBI" id="CHEBI:15378"/>
        <dbReference type="ChEBI" id="CHEBI:33737"/>
        <dbReference type="ChEBI" id="CHEBI:33738"/>
        <dbReference type="ChEBI" id="CHEBI:128753"/>
        <dbReference type="ChEBI" id="CHEBI:128769"/>
        <dbReference type="EC" id="1.17.7.4"/>
    </reaction>
</comment>
<feature type="binding site" evidence="5">
    <location>
        <position position="230"/>
    </location>
    <ligand>
        <name>dimethylallyl diphosphate</name>
        <dbReference type="ChEBI" id="CHEBI:57623"/>
    </ligand>
</feature>
<feature type="binding site" evidence="5">
    <location>
        <position position="173"/>
    </location>
    <ligand>
        <name>(2E)-4-hydroxy-3-methylbut-2-enyl diphosphate</name>
        <dbReference type="ChEBI" id="CHEBI:128753"/>
    </ligand>
</feature>
<feature type="binding site" evidence="5">
    <location>
        <position position="274"/>
    </location>
    <ligand>
        <name>isopentenyl diphosphate</name>
        <dbReference type="ChEBI" id="CHEBI:128769"/>
    </ligand>
</feature>
<feature type="binding site" evidence="5">
    <location>
        <position position="41"/>
    </location>
    <ligand>
        <name>dimethylallyl diphosphate</name>
        <dbReference type="ChEBI" id="CHEBI:57623"/>
    </ligand>
</feature>
<keyword evidence="5 6" id="KW-0560">Oxidoreductase</keyword>
<evidence type="ECO:0000313" key="7">
    <source>
        <dbReference type="Proteomes" id="UP001275932"/>
    </source>
</evidence>
<dbReference type="EC" id="1.17.7.4" evidence="5"/>
<feature type="binding site" evidence="5">
    <location>
        <position position="134"/>
    </location>
    <ligand>
        <name>isopentenyl diphosphate</name>
        <dbReference type="ChEBI" id="CHEBI:128769"/>
    </ligand>
</feature>
<feature type="binding site" evidence="5">
    <location>
        <position position="84"/>
    </location>
    <ligand>
        <name>(2E)-4-hydroxy-3-methylbut-2-enyl diphosphate</name>
        <dbReference type="ChEBI" id="CHEBI:128753"/>
    </ligand>
</feature>
<keyword evidence="7" id="KW-1185">Reference proteome</keyword>
<dbReference type="PANTHER" id="PTHR30426:SF0">
    <property type="entry name" value="4-HYDROXY-3-METHYLBUT-2-ENYL DIPHOSPHATE REDUCTASE"/>
    <property type="match status" value="1"/>
</dbReference>
<protein>
    <recommendedName>
        <fullName evidence="5">4-hydroxy-3-methylbut-2-enyl diphosphate reductase</fullName>
        <shortName evidence="5">HMBPP reductase</shortName>
        <ecNumber evidence="5">1.17.7.4</ecNumber>
    </recommendedName>
</protein>
<feature type="binding site" evidence="5">
    <location>
        <position position="230"/>
    </location>
    <ligand>
        <name>isopentenyl diphosphate</name>
        <dbReference type="ChEBI" id="CHEBI:128769"/>
    </ligand>
</feature>
<dbReference type="NCBIfam" id="TIGR00216">
    <property type="entry name" value="ispH_lytB"/>
    <property type="match status" value="1"/>
</dbReference>
<comment type="function">
    <text evidence="5">Catalyzes the conversion of 1-hydroxy-2-methyl-2-(E)-butenyl 4-diphosphate (HMBPP) into a mixture of isopentenyl diphosphate (IPP) and dimethylallyl diphosphate (DMAPP). Acts in the terminal step of the DOXP/MEP pathway for isoprenoid precursor biosynthesis.</text>
</comment>
<feature type="binding site" evidence="5">
    <location>
        <position position="274"/>
    </location>
    <ligand>
        <name>dimethylallyl diphosphate</name>
        <dbReference type="ChEBI" id="CHEBI:57623"/>
    </ligand>
</feature>
<dbReference type="Gene3D" id="3.40.1010.20">
    <property type="entry name" value="4-hydroxy-3-methylbut-2-enyl diphosphate reductase, catalytic domain"/>
    <property type="match status" value="2"/>
</dbReference>
<sequence>MKIIRAKSAGFCFGVERAIGIARKCTDCGRNKVYTDGPLIHNRQMMERLEEEGILEIGDYQSSNELKSELSSKKADDVLVVRAHGVSPERREYLKNLGLTFKDATCPDVGRIAGAIKIHAQKGYTIIIMGDPKHPEVIGLLGYASGKGYVVKNNEDIDALPKIEGDICLVSQSTMFPDDYQAIADYLKKRFPNLEVIDTICGATKERQKDVTVLAKQGAQAIIVIGGRHSANTVKLAIMAKRTGLPCFHIETLAELNLNEIKKFDVVGVTAGASTPEFLIDEVCNALNKI</sequence>
<comment type="caution">
    <text evidence="6">The sequence shown here is derived from an EMBL/GenBank/DDBJ whole genome shotgun (WGS) entry which is preliminary data.</text>
</comment>
<accession>A0ABU4WGU8</accession>
<evidence type="ECO:0000256" key="3">
    <source>
        <dbReference type="ARBA" id="ARBA00023004"/>
    </source>
</evidence>
<dbReference type="GO" id="GO:0051745">
    <property type="term" value="F:4-hydroxy-3-methylbut-2-enyl diphosphate reductase activity"/>
    <property type="evidence" value="ECO:0007669"/>
    <property type="project" value="UniProtKB-EC"/>
</dbReference>
<dbReference type="HAMAP" id="MF_00191">
    <property type="entry name" value="IspH"/>
    <property type="match status" value="1"/>
</dbReference>
<reference evidence="6 7" key="1">
    <citation type="submission" date="2022-03" db="EMBL/GenBank/DDBJ databases">
        <title>Novel taxa within the pig intestine.</title>
        <authorList>
            <person name="Wylensek D."/>
            <person name="Bishof K."/>
            <person name="Afrizal A."/>
            <person name="Clavel T."/>
        </authorList>
    </citation>
    <scope>NUCLEOTIDE SEQUENCE [LARGE SCALE GENOMIC DNA]</scope>
    <source>
        <strain evidence="6 7">CLA-KB-P66</strain>
    </source>
</reference>
<keyword evidence="1 5" id="KW-0004">4Fe-4S</keyword>
<feature type="binding site" evidence="5">
    <location>
        <position position="12"/>
    </location>
    <ligand>
        <name>[4Fe-4S] cluster</name>
        <dbReference type="ChEBI" id="CHEBI:49883"/>
    </ligand>
</feature>
<dbReference type="EMBL" id="JALBUT010000004">
    <property type="protein sequence ID" value="MDX8415508.1"/>
    <property type="molecule type" value="Genomic_DNA"/>
</dbReference>
<feature type="binding site" evidence="5">
    <location>
        <position position="134"/>
    </location>
    <ligand>
        <name>(2E)-4-hydroxy-3-methylbut-2-enyl diphosphate</name>
        <dbReference type="ChEBI" id="CHEBI:128753"/>
    </ligand>
</feature>
<evidence type="ECO:0000256" key="5">
    <source>
        <dbReference type="HAMAP-Rule" id="MF_00191"/>
    </source>
</evidence>
<dbReference type="Proteomes" id="UP001275932">
    <property type="component" value="Unassembled WGS sequence"/>
</dbReference>
<feature type="binding site" evidence="5">
    <location>
        <position position="230"/>
    </location>
    <ligand>
        <name>(2E)-4-hydroxy-3-methylbut-2-enyl diphosphate</name>
        <dbReference type="ChEBI" id="CHEBI:128753"/>
    </ligand>
</feature>
<comment type="pathway">
    <text evidence="5">Isoprenoid biosynthesis; dimethylallyl diphosphate biosynthesis; dimethylallyl diphosphate from (2E)-4-hydroxy-3-methylbutenyl diphosphate: step 1/1.</text>
</comment>
<comment type="catalytic activity">
    <reaction evidence="5">
        <text>dimethylallyl diphosphate + 2 oxidized [2Fe-2S]-[ferredoxin] + H2O = (2E)-4-hydroxy-3-methylbut-2-enyl diphosphate + 2 reduced [2Fe-2S]-[ferredoxin] + 2 H(+)</text>
        <dbReference type="Rhea" id="RHEA:24825"/>
        <dbReference type="Rhea" id="RHEA-COMP:10000"/>
        <dbReference type="Rhea" id="RHEA-COMP:10001"/>
        <dbReference type="ChEBI" id="CHEBI:15377"/>
        <dbReference type="ChEBI" id="CHEBI:15378"/>
        <dbReference type="ChEBI" id="CHEBI:33737"/>
        <dbReference type="ChEBI" id="CHEBI:33738"/>
        <dbReference type="ChEBI" id="CHEBI:57623"/>
        <dbReference type="ChEBI" id="CHEBI:128753"/>
        <dbReference type="EC" id="1.17.7.4"/>
    </reaction>
</comment>
<name>A0ABU4WGU8_9BACT</name>
<evidence type="ECO:0000313" key="6">
    <source>
        <dbReference type="EMBL" id="MDX8415508.1"/>
    </source>
</evidence>
<dbReference type="RefSeq" id="WP_370396955.1">
    <property type="nucleotide sequence ID" value="NZ_JALBUT010000004.1"/>
</dbReference>
<feature type="binding site" evidence="5">
    <location>
        <position position="274"/>
    </location>
    <ligand>
        <name>(2E)-4-hydroxy-3-methylbut-2-enyl diphosphate</name>
        <dbReference type="ChEBI" id="CHEBI:128753"/>
    </ligand>
</feature>
<feature type="binding site" evidence="5">
    <location>
        <position position="232"/>
    </location>
    <ligand>
        <name>(2E)-4-hydroxy-3-methylbut-2-enyl diphosphate</name>
        <dbReference type="ChEBI" id="CHEBI:128753"/>
    </ligand>
</feature>
<evidence type="ECO:0000256" key="1">
    <source>
        <dbReference type="ARBA" id="ARBA00022485"/>
    </source>
</evidence>
<dbReference type="InterPro" id="IPR003451">
    <property type="entry name" value="LytB/IspH"/>
</dbReference>
<organism evidence="6 7">
    <name type="scientific">Intestinicryptomonas porci</name>
    <dbReference type="NCBI Taxonomy" id="2926320"/>
    <lineage>
        <taxon>Bacteria</taxon>
        <taxon>Pseudomonadati</taxon>
        <taxon>Verrucomicrobiota</taxon>
        <taxon>Opitutia</taxon>
        <taxon>Opitutales</taxon>
        <taxon>Intestinicryptomonaceae</taxon>
        <taxon>Intestinicryptomonas</taxon>
    </lineage>
</organism>
<feature type="binding site" evidence="5">
    <location>
        <position position="41"/>
    </location>
    <ligand>
        <name>isopentenyl diphosphate</name>
        <dbReference type="ChEBI" id="CHEBI:128769"/>
    </ligand>
</feature>
<keyword evidence="2 5" id="KW-0479">Metal-binding</keyword>
<feature type="binding site" evidence="5">
    <location>
        <position position="84"/>
    </location>
    <ligand>
        <name>dimethylallyl diphosphate</name>
        <dbReference type="ChEBI" id="CHEBI:57623"/>
    </ligand>
</feature>
<proteinExistence type="inferred from homology"/>
<evidence type="ECO:0000256" key="4">
    <source>
        <dbReference type="ARBA" id="ARBA00023014"/>
    </source>
</evidence>
<feature type="binding site" evidence="5">
    <location>
        <position position="232"/>
    </location>
    <ligand>
        <name>isopentenyl diphosphate</name>
        <dbReference type="ChEBI" id="CHEBI:128769"/>
    </ligand>
</feature>
<feature type="binding site" evidence="5">
    <location>
        <position position="134"/>
    </location>
    <ligand>
        <name>dimethylallyl diphosphate</name>
        <dbReference type="ChEBI" id="CHEBI:57623"/>
    </ligand>
</feature>
<feature type="binding site" evidence="5">
    <location>
        <position position="41"/>
    </location>
    <ligand>
        <name>(2E)-4-hydroxy-3-methylbut-2-enyl diphosphate</name>
        <dbReference type="ChEBI" id="CHEBI:128753"/>
    </ligand>
</feature>
<keyword evidence="4 5" id="KW-0411">Iron-sulfur</keyword>
<keyword evidence="5" id="KW-0414">Isoprene biosynthesis</keyword>
<keyword evidence="3 5" id="KW-0408">Iron</keyword>
<comment type="similarity">
    <text evidence="5">Belongs to the IspH family.</text>
</comment>
<evidence type="ECO:0000256" key="2">
    <source>
        <dbReference type="ARBA" id="ARBA00022723"/>
    </source>
</evidence>
<dbReference type="Gene3D" id="3.40.50.11270">
    <property type="match status" value="1"/>
</dbReference>
<dbReference type="Pfam" id="PF02401">
    <property type="entry name" value="LYTB"/>
    <property type="match status" value="1"/>
</dbReference>
<comment type="caution">
    <text evidence="5">Lacks conserved residue(s) required for the propagation of feature annotation.</text>
</comment>
<feature type="binding site" evidence="5">
    <location>
        <position position="232"/>
    </location>
    <ligand>
        <name>dimethylallyl diphosphate</name>
        <dbReference type="ChEBI" id="CHEBI:57623"/>
    </ligand>
</feature>
<feature type="binding site" evidence="5">
    <location>
        <position position="201"/>
    </location>
    <ligand>
        <name>[4Fe-4S] cluster</name>
        <dbReference type="ChEBI" id="CHEBI:49883"/>
    </ligand>
</feature>
<comment type="pathway">
    <text evidence="5">Isoprenoid biosynthesis; isopentenyl diphosphate biosynthesis via DXP pathway; isopentenyl diphosphate from 1-deoxy-D-xylulose 5-phosphate: step 6/6.</text>
</comment>
<feature type="binding site" evidence="5">
    <location>
        <position position="106"/>
    </location>
    <ligand>
        <name>[4Fe-4S] cluster</name>
        <dbReference type="ChEBI" id="CHEBI:49883"/>
    </ligand>
</feature>
<comment type="cofactor">
    <cofactor evidence="5">
        <name>[4Fe-4S] cluster</name>
        <dbReference type="ChEBI" id="CHEBI:49883"/>
    </cofactor>
    <text evidence="5">Binds 1 [4Fe-4S] cluster per subunit.</text>
</comment>
<feature type="active site" description="Proton donor" evidence="5">
    <location>
        <position position="136"/>
    </location>
</feature>